<dbReference type="PANTHER" id="PTHR10840:SF0">
    <property type="entry name" value="PROGRAMMED CELL DEATH PROTEIN 5"/>
    <property type="match status" value="1"/>
</dbReference>
<dbReference type="OMA" id="MQYEMQK"/>
<keyword evidence="4" id="KW-1185">Reference proteome</keyword>
<dbReference type="PANTHER" id="PTHR10840">
    <property type="entry name" value="PROGRAMMED CELL DEATH PROTEIN 5"/>
    <property type="match status" value="1"/>
</dbReference>
<protein>
    <submittedName>
        <fullName evidence="3">LAFE_0H14598g1_1</fullName>
    </submittedName>
</protein>
<feature type="compositionally biased region" description="Acidic residues" evidence="2">
    <location>
        <begin position="117"/>
        <end position="127"/>
    </location>
</feature>
<dbReference type="Gene3D" id="1.10.8.140">
    <property type="entry name" value="PDCD5-like"/>
    <property type="match status" value="1"/>
</dbReference>
<organism evidence="3 4">
    <name type="scientific">Lachancea fermentati</name>
    <name type="common">Zygosaccharomyces fermentati</name>
    <dbReference type="NCBI Taxonomy" id="4955"/>
    <lineage>
        <taxon>Eukaryota</taxon>
        <taxon>Fungi</taxon>
        <taxon>Dikarya</taxon>
        <taxon>Ascomycota</taxon>
        <taxon>Saccharomycotina</taxon>
        <taxon>Saccharomycetes</taxon>
        <taxon>Saccharomycetales</taxon>
        <taxon>Saccharomycetaceae</taxon>
        <taxon>Lachancea</taxon>
    </lineage>
</organism>
<feature type="region of interest" description="Disordered" evidence="2">
    <location>
        <begin position="14"/>
        <end position="35"/>
    </location>
</feature>
<evidence type="ECO:0000256" key="1">
    <source>
        <dbReference type="ARBA" id="ARBA00010490"/>
    </source>
</evidence>
<dbReference type="InterPro" id="IPR036883">
    <property type="entry name" value="PDCD5-like_sf"/>
</dbReference>
<dbReference type="GO" id="GO:0005634">
    <property type="term" value="C:nucleus"/>
    <property type="evidence" value="ECO:0007669"/>
    <property type="project" value="TreeGrafter"/>
</dbReference>
<dbReference type="Proteomes" id="UP000190831">
    <property type="component" value="Chromosome H"/>
</dbReference>
<name>A0A1G4ML25_LACFM</name>
<dbReference type="GO" id="GO:0003677">
    <property type="term" value="F:DNA binding"/>
    <property type="evidence" value="ECO:0007669"/>
    <property type="project" value="InterPro"/>
</dbReference>
<accession>A0A1G4ML25</accession>
<dbReference type="EMBL" id="LT598491">
    <property type="protein sequence ID" value="SCW04486.1"/>
    <property type="molecule type" value="Genomic_DNA"/>
</dbReference>
<dbReference type="SUPFAM" id="SSF46950">
    <property type="entry name" value="Double-stranded DNA-binding domain"/>
    <property type="match status" value="1"/>
</dbReference>
<comment type="similarity">
    <text evidence="1">Belongs to the PDCD5 family.</text>
</comment>
<feature type="compositionally biased region" description="Basic and acidic residues" evidence="2">
    <location>
        <begin position="14"/>
        <end position="29"/>
    </location>
</feature>
<dbReference type="AlphaFoldDB" id="A0A1G4ML25"/>
<gene>
    <name evidence="3" type="ORF">LAFE_0H14598G</name>
</gene>
<dbReference type="PIRSF" id="PIRSF015730">
    <property type="entry name" value="TFAR19"/>
    <property type="match status" value="1"/>
</dbReference>
<sequence length="127" mass="14321">MDPELQAIREARLAEIKRQSGQSNRDDQGSRPAGDSIAAFLESEASERLSRVSLVRPDRAHAVEGYIQQLASRGQITHKITEHEIVEILNGIARDEKRKNDTKIIFDRRETAADLSNGEDSEDDFFD</sequence>
<proteinExistence type="inferred from homology"/>
<dbReference type="STRING" id="4955.A0A1G4ML25"/>
<dbReference type="OrthoDB" id="10252486at2759"/>
<feature type="region of interest" description="Disordered" evidence="2">
    <location>
        <begin position="108"/>
        <end position="127"/>
    </location>
</feature>
<evidence type="ECO:0000313" key="3">
    <source>
        <dbReference type="EMBL" id="SCW04486.1"/>
    </source>
</evidence>
<reference evidence="3 4" key="1">
    <citation type="submission" date="2016-03" db="EMBL/GenBank/DDBJ databases">
        <authorList>
            <person name="Devillers H."/>
        </authorList>
    </citation>
    <scope>NUCLEOTIDE SEQUENCE [LARGE SCALE GENOMIC DNA]</scope>
    <source>
        <strain evidence="3">CBS 6772</strain>
    </source>
</reference>
<dbReference type="InterPro" id="IPR002836">
    <property type="entry name" value="PDCD5-like"/>
</dbReference>
<dbReference type="GO" id="GO:0005829">
    <property type="term" value="C:cytosol"/>
    <property type="evidence" value="ECO:0007669"/>
    <property type="project" value="TreeGrafter"/>
</dbReference>
<evidence type="ECO:0000256" key="2">
    <source>
        <dbReference type="SAM" id="MobiDB-lite"/>
    </source>
</evidence>
<dbReference type="Pfam" id="PF01984">
    <property type="entry name" value="dsDNA_bind"/>
    <property type="match status" value="1"/>
</dbReference>
<evidence type="ECO:0000313" key="4">
    <source>
        <dbReference type="Proteomes" id="UP000190831"/>
    </source>
</evidence>